<evidence type="ECO:0000313" key="3">
    <source>
        <dbReference type="Proteomes" id="UP000053095"/>
    </source>
</evidence>
<evidence type="ECO:0000313" key="2">
    <source>
        <dbReference type="EMBL" id="GAM34530.1"/>
    </source>
</evidence>
<feature type="region of interest" description="Disordered" evidence="1">
    <location>
        <begin position="67"/>
        <end position="196"/>
    </location>
</feature>
<protein>
    <submittedName>
        <fullName evidence="2">Uncharacterized protein</fullName>
    </submittedName>
</protein>
<organism evidence="2 3">
    <name type="scientific">Talaromyces pinophilus</name>
    <name type="common">Penicillium pinophilum</name>
    <dbReference type="NCBI Taxonomy" id="128442"/>
    <lineage>
        <taxon>Eukaryota</taxon>
        <taxon>Fungi</taxon>
        <taxon>Dikarya</taxon>
        <taxon>Ascomycota</taxon>
        <taxon>Pezizomycotina</taxon>
        <taxon>Eurotiomycetes</taxon>
        <taxon>Eurotiomycetidae</taxon>
        <taxon>Eurotiales</taxon>
        <taxon>Trichocomaceae</taxon>
        <taxon>Talaromyces</taxon>
        <taxon>Talaromyces sect. Talaromyces</taxon>
    </lineage>
</organism>
<keyword evidence="3" id="KW-1185">Reference proteome</keyword>
<feature type="compositionally biased region" description="Basic and acidic residues" evidence="1">
    <location>
        <begin position="67"/>
        <end position="77"/>
    </location>
</feature>
<reference evidence="3" key="1">
    <citation type="journal article" date="2015" name="Genome Announc.">
        <title>Draft genome sequence of Talaromyces cellulolyticus strain Y-94, a source of lignocellulosic biomass-degrading enzymes.</title>
        <authorList>
            <person name="Fujii T."/>
            <person name="Koike H."/>
            <person name="Sawayama S."/>
            <person name="Yano S."/>
            <person name="Inoue H."/>
        </authorList>
    </citation>
    <scope>NUCLEOTIDE SEQUENCE [LARGE SCALE GENOMIC DNA]</scope>
    <source>
        <strain evidence="3">Y-94</strain>
    </source>
</reference>
<dbReference type="EMBL" id="DF933811">
    <property type="protein sequence ID" value="GAM34530.1"/>
    <property type="molecule type" value="Genomic_DNA"/>
</dbReference>
<dbReference type="Proteomes" id="UP000053095">
    <property type="component" value="Unassembled WGS sequence"/>
</dbReference>
<feature type="compositionally biased region" description="Basic residues" evidence="1">
    <location>
        <begin position="139"/>
        <end position="154"/>
    </location>
</feature>
<comment type="caution">
    <text evidence="2">The sequence shown here is derived from an EMBL/GenBank/DDBJ whole genome shotgun (WGS) entry which is preliminary data.</text>
</comment>
<accession>A0A6V8GZP8</accession>
<gene>
    <name evidence="2" type="ORF">TCE0_015r02173</name>
</gene>
<sequence length="271" mass="30194">MSTSQETVPPNPLPVNKKSVKRTEIKTDGTGSKLYYHDPVCAYCRAKKIACHHRAIYDEHYNLVRPADEPPKLDDPKPASGQAKKTALKSIPNTIATAAKEGERSAETASTSERPRRANAGKRKLDDTMIEDTATNGPKRQKIEKKKPGRKPRQKTPPIIVVEDTDAAPHLASSPGTEPSDAATEPSNPPAAVQQGYSGNINPSIDMAWNRCMTGLLEKRINETKKKWETLQNTIKEAEKQWEDVQRSMQATKDFMNGWTERWTMSDAFTL</sequence>
<evidence type="ECO:0000256" key="1">
    <source>
        <dbReference type="SAM" id="MobiDB-lite"/>
    </source>
</evidence>
<dbReference type="AlphaFoldDB" id="A0A6V8GZP8"/>
<proteinExistence type="predicted"/>
<feature type="region of interest" description="Disordered" evidence="1">
    <location>
        <begin position="1"/>
        <end position="24"/>
    </location>
</feature>
<name>A0A6V8GZP8_TALPI</name>